<evidence type="ECO:0000313" key="2">
    <source>
        <dbReference type="EMBL" id="MBB6226903.1"/>
    </source>
</evidence>
<dbReference type="AlphaFoldDB" id="A0A841L7H5"/>
<dbReference type="Pfam" id="PF09413">
    <property type="entry name" value="DUF2007"/>
    <property type="match status" value="1"/>
</dbReference>
<evidence type="ECO:0000313" key="3">
    <source>
        <dbReference type="Proteomes" id="UP000538147"/>
    </source>
</evidence>
<reference evidence="2 3" key="1">
    <citation type="submission" date="2020-08" db="EMBL/GenBank/DDBJ databases">
        <title>Genomic Encyclopedia of Type Strains, Phase IV (KMG-IV): sequencing the most valuable type-strain genomes for metagenomic binning, comparative biology and taxonomic classification.</title>
        <authorList>
            <person name="Goeker M."/>
        </authorList>
    </citation>
    <scope>NUCLEOTIDE SEQUENCE [LARGE SCALE GENOMIC DNA]</scope>
    <source>
        <strain evidence="2 3">DSM 102189</strain>
    </source>
</reference>
<dbReference type="Gene3D" id="3.30.70.790">
    <property type="entry name" value="UreE, C-terminal domain"/>
    <property type="match status" value="1"/>
</dbReference>
<sequence>MPLVTLDTLFDPMAAEMMRMRLEAGGIEAVVFDAGIASLIGSGVSGVRVMVLDEDEAAARALLAEL</sequence>
<comment type="caution">
    <text evidence="2">The sequence shown here is derived from an EMBL/GenBank/DDBJ whole genome shotgun (WGS) entry which is preliminary data.</text>
</comment>
<feature type="domain" description="DUF2007" evidence="1">
    <location>
        <begin position="8"/>
        <end position="65"/>
    </location>
</feature>
<organism evidence="2 3">
    <name type="scientific">Polymorphobacter multimanifer</name>
    <dbReference type="NCBI Taxonomy" id="1070431"/>
    <lineage>
        <taxon>Bacteria</taxon>
        <taxon>Pseudomonadati</taxon>
        <taxon>Pseudomonadota</taxon>
        <taxon>Alphaproteobacteria</taxon>
        <taxon>Sphingomonadales</taxon>
        <taxon>Sphingosinicellaceae</taxon>
        <taxon>Polymorphobacter</taxon>
    </lineage>
</organism>
<accession>A0A841L7H5</accession>
<keyword evidence="3" id="KW-1185">Reference proteome</keyword>
<dbReference type="Proteomes" id="UP000538147">
    <property type="component" value="Unassembled WGS sequence"/>
</dbReference>
<dbReference type="RefSeq" id="WP_184196462.1">
    <property type="nucleotide sequence ID" value="NZ_JACIIV010000006.1"/>
</dbReference>
<proteinExistence type="predicted"/>
<evidence type="ECO:0000259" key="1">
    <source>
        <dbReference type="Pfam" id="PF09413"/>
    </source>
</evidence>
<dbReference type="InterPro" id="IPR018551">
    <property type="entry name" value="DUF2007"/>
</dbReference>
<protein>
    <recommendedName>
        <fullName evidence="1">DUF2007 domain-containing protein</fullName>
    </recommendedName>
</protein>
<name>A0A841L7H5_9SPHN</name>
<dbReference type="SUPFAM" id="SSF54913">
    <property type="entry name" value="GlnB-like"/>
    <property type="match status" value="1"/>
</dbReference>
<dbReference type="InterPro" id="IPR011322">
    <property type="entry name" value="N-reg_PII-like_a/b"/>
</dbReference>
<dbReference type="EMBL" id="JACIIV010000006">
    <property type="protein sequence ID" value="MBB6226903.1"/>
    <property type="molecule type" value="Genomic_DNA"/>
</dbReference>
<gene>
    <name evidence="2" type="ORF">FHS79_001065</name>
</gene>